<proteinExistence type="predicted"/>
<dbReference type="PANTHER" id="PTHR30399">
    <property type="entry name" value="UNCHARACTERIZED PROTEIN YGJP"/>
    <property type="match status" value="1"/>
</dbReference>
<name>A0A1C3JP83_9GAMM</name>
<dbReference type="EMBL" id="FLRA01000006">
    <property type="protein sequence ID" value="SBT16994.1"/>
    <property type="molecule type" value="Genomic_DNA"/>
</dbReference>
<keyword evidence="4" id="KW-1185">Reference proteome</keyword>
<reference evidence="3 4" key="1">
    <citation type="submission" date="2016-06" db="EMBL/GenBank/DDBJ databases">
        <authorList>
            <person name="Rodrigo-Torres L."/>
            <person name="Arahal D.R."/>
        </authorList>
    </citation>
    <scope>NUCLEOTIDE SEQUENCE [LARGE SCALE GENOMIC DNA]</scope>
    <source>
        <strain evidence="3 4">CECT 5116</strain>
    </source>
</reference>
<evidence type="ECO:0000313" key="5">
    <source>
        <dbReference type="Proteomes" id="UP000092871"/>
    </source>
</evidence>
<protein>
    <submittedName>
        <fullName evidence="2">WLM domain protein</fullName>
    </submittedName>
</protein>
<evidence type="ECO:0000259" key="1">
    <source>
        <dbReference type="Pfam" id="PF01863"/>
    </source>
</evidence>
<accession>A0A1C3JP83</accession>
<evidence type="ECO:0000313" key="3">
    <source>
        <dbReference type="EMBL" id="SBT20699.1"/>
    </source>
</evidence>
<gene>
    <name evidence="2" type="ORF">MGA5115_01082</name>
    <name evidence="3" type="ORF">MGA5116_01286</name>
</gene>
<reference evidence="2 5" key="2">
    <citation type="submission" date="2016-06" db="EMBL/GenBank/DDBJ databases">
        <authorList>
            <person name="Kjaerup R.B."/>
            <person name="Dalgaard T.S."/>
            <person name="Juul-Madsen H.R."/>
        </authorList>
    </citation>
    <scope>NUCLEOTIDE SEQUENCE [LARGE SCALE GENOMIC DNA]</scope>
    <source>
        <strain evidence="2 5">CECT 5115</strain>
    </source>
</reference>
<evidence type="ECO:0000313" key="4">
    <source>
        <dbReference type="Proteomes" id="UP000092840"/>
    </source>
</evidence>
<dbReference type="InterPro" id="IPR002725">
    <property type="entry name" value="YgjP-like_metallopeptidase"/>
</dbReference>
<dbReference type="CDD" id="cd07344">
    <property type="entry name" value="M48_yhfN_like"/>
    <property type="match status" value="1"/>
</dbReference>
<dbReference type="Pfam" id="PF01863">
    <property type="entry name" value="YgjP-like"/>
    <property type="match status" value="1"/>
</dbReference>
<dbReference type="EMBL" id="FLRB01000007">
    <property type="protein sequence ID" value="SBT20699.1"/>
    <property type="molecule type" value="Genomic_DNA"/>
</dbReference>
<dbReference type="Proteomes" id="UP000092871">
    <property type="component" value="Unassembled WGS sequence"/>
</dbReference>
<organism evidence="2 5">
    <name type="scientific">Marinomonas gallaica</name>
    <dbReference type="NCBI Taxonomy" id="1806667"/>
    <lineage>
        <taxon>Bacteria</taxon>
        <taxon>Pseudomonadati</taxon>
        <taxon>Pseudomonadota</taxon>
        <taxon>Gammaproteobacteria</taxon>
        <taxon>Oceanospirillales</taxon>
        <taxon>Oceanospirillaceae</taxon>
        <taxon>Marinomonas</taxon>
    </lineage>
</organism>
<dbReference type="AlphaFoldDB" id="A0A1C3JP83"/>
<dbReference type="OrthoDB" id="9000630at2"/>
<dbReference type="Proteomes" id="UP000092840">
    <property type="component" value="Unassembled WGS sequence"/>
</dbReference>
<sequence length="169" mass="20045">MSNVKRYLNGYESSLQQQVEVMLAAEKTGAWLKNKYPNPHQLAGEKQLYEYAQDIKQEYMRSSAPISKVIYDDKIHVINNALGLHSFVSRVQGSKLKAKHEIRVASMFRRVPEAMLRMILVHELAHLREKEHNKAFYKLCRHMEPDYHQLEFELRIYLCHKDKFGELWK</sequence>
<evidence type="ECO:0000313" key="2">
    <source>
        <dbReference type="EMBL" id="SBT16994.1"/>
    </source>
</evidence>
<dbReference type="PANTHER" id="PTHR30399:SF1">
    <property type="entry name" value="UTP PYROPHOSPHATASE"/>
    <property type="match status" value="1"/>
</dbReference>
<dbReference type="Gene3D" id="3.30.2010.10">
    <property type="entry name" value="Metalloproteases ('zincins'), catalytic domain"/>
    <property type="match status" value="1"/>
</dbReference>
<dbReference type="InterPro" id="IPR053136">
    <property type="entry name" value="UTP_pyrophosphatase-like"/>
</dbReference>
<feature type="domain" description="YgjP-like metallopeptidase" evidence="1">
    <location>
        <begin position="49"/>
        <end position="155"/>
    </location>
</feature>